<feature type="region of interest" description="Disordered" evidence="1">
    <location>
        <begin position="26"/>
        <end position="71"/>
    </location>
</feature>
<gene>
    <name evidence="2" type="ORF">AVEN_166716_1</name>
</gene>
<dbReference type="Proteomes" id="UP000499080">
    <property type="component" value="Unassembled WGS sequence"/>
</dbReference>
<organism evidence="2 3">
    <name type="scientific">Araneus ventricosus</name>
    <name type="common">Orbweaver spider</name>
    <name type="synonym">Epeira ventricosa</name>
    <dbReference type="NCBI Taxonomy" id="182803"/>
    <lineage>
        <taxon>Eukaryota</taxon>
        <taxon>Metazoa</taxon>
        <taxon>Ecdysozoa</taxon>
        <taxon>Arthropoda</taxon>
        <taxon>Chelicerata</taxon>
        <taxon>Arachnida</taxon>
        <taxon>Araneae</taxon>
        <taxon>Araneomorphae</taxon>
        <taxon>Entelegynae</taxon>
        <taxon>Araneoidea</taxon>
        <taxon>Araneidae</taxon>
        <taxon>Araneus</taxon>
    </lineage>
</organism>
<evidence type="ECO:0000256" key="1">
    <source>
        <dbReference type="SAM" id="MobiDB-lite"/>
    </source>
</evidence>
<proteinExistence type="predicted"/>
<feature type="non-terminal residue" evidence="2">
    <location>
        <position position="1"/>
    </location>
</feature>
<reference evidence="2 3" key="1">
    <citation type="journal article" date="2019" name="Sci. Rep.">
        <title>Orb-weaving spider Araneus ventricosus genome elucidates the spidroin gene catalogue.</title>
        <authorList>
            <person name="Kono N."/>
            <person name="Nakamura H."/>
            <person name="Ohtoshi R."/>
            <person name="Moran D.A.P."/>
            <person name="Shinohara A."/>
            <person name="Yoshida Y."/>
            <person name="Fujiwara M."/>
            <person name="Mori M."/>
            <person name="Tomita M."/>
            <person name="Arakawa K."/>
        </authorList>
    </citation>
    <scope>NUCLEOTIDE SEQUENCE [LARGE SCALE GENOMIC DNA]</scope>
</reference>
<comment type="caution">
    <text evidence="2">The sequence shown here is derived from an EMBL/GenBank/DDBJ whole genome shotgun (WGS) entry which is preliminary data.</text>
</comment>
<sequence length="71" mass="8000">ICVKEIRRWSAVTAACSTRRRHWRNATSPETFSGAGTDGRRWEQDRDYRRDGQTPPSETAAAVAAKRPPVT</sequence>
<feature type="compositionally biased region" description="Basic and acidic residues" evidence="1">
    <location>
        <begin position="38"/>
        <end position="52"/>
    </location>
</feature>
<name>A0A4Y2XD70_ARAVE</name>
<keyword evidence="3" id="KW-1185">Reference proteome</keyword>
<evidence type="ECO:0000313" key="3">
    <source>
        <dbReference type="Proteomes" id="UP000499080"/>
    </source>
</evidence>
<dbReference type="AlphaFoldDB" id="A0A4Y2XD70"/>
<evidence type="ECO:0000313" key="2">
    <source>
        <dbReference type="EMBL" id="GBO45962.1"/>
    </source>
</evidence>
<dbReference type="EMBL" id="BGPR01073364">
    <property type="protein sequence ID" value="GBO45962.1"/>
    <property type="molecule type" value="Genomic_DNA"/>
</dbReference>
<protein>
    <submittedName>
        <fullName evidence="2">Uncharacterized protein</fullName>
    </submittedName>
</protein>
<accession>A0A4Y2XD70</accession>